<feature type="domain" description="Glycoside-hydrolase family GH114 TIM-barrel" evidence="2">
    <location>
        <begin position="45"/>
        <end position="272"/>
    </location>
</feature>
<dbReference type="SUPFAM" id="SSF51445">
    <property type="entry name" value="(Trans)glycosidases"/>
    <property type="match status" value="1"/>
</dbReference>
<feature type="chain" id="PRO_5045749029" description="Glycoside-hydrolase family GH114 TIM-barrel domain-containing protein" evidence="1">
    <location>
        <begin position="32"/>
        <end position="914"/>
    </location>
</feature>
<keyword evidence="4" id="KW-1185">Reference proteome</keyword>
<dbReference type="PANTHER" id="PTHR35882:SF2">
    <property type="entry name" value="PELA"/>
    <property type="match status" value="1"/>
</dbReference>
<organism evidence="3 4">
    <name type="scientific">Jeongeupia chitinilytica</name>
    <dbReference type="NCBI Taxonomy" id="1041641"/>
    <lineage>
        <taxon>Bacteria</taxon>
        <taxon>Pseudomonadati</taxon>
        <taxon>Pseudomonadota</taxon>
        <taxon>Betaproteobacteria</taxon>
        <taxon>Neisseriales</taxon>
        <taxon>Chitinibacteraceae</taxon>
        <taxon>Jeongeupia</taxon>
    </lineage>
</organism>
<dbReference type="Gene3D" id="3.20.20.370">
    <property type="entry name" value="Glycoside hydrolase/deacetylase"/>
    <property type="match status" value="1"/>
</dbReference>
<dbReference type="PANTHER" id="PTHR35882">
    <property type="entry name" value="PELA"/>
    <property type="match status" value="1"/>
</dbReference>
<evidence type="ECO:0000313" key="4">
    <source>
        <dbReference type="Proteomes" id="UP000604737"/>
    </source>
</evidence>
<accession>A0ABQ3H245</accession>
<evidence type="ECO:0000313" key="3">
    <source>
        <dbReference type="EMBL" id="GHD64112.1"/>
    </source>
</evidence>
<dbReference type="InterPro" id="IPR004352">
    <property type="entry name" value="GH114_TIM-barrel"/>
</dbReference>
<dbReference type="Gene3D" id="3.20.20.70">
    <property type="entry name" value="Aldolase class I"/>
    <property type="match status" value="1"/>
</dbReference>
<sequence>MPRIPLIRPACIARWLLTLLLGVWLSTAAAAQPSVAFFYGETPPVDALSTFDWAVVEPGNLPAAPQTGATRWFAYLSLGEITSDLPYAKAVPPSWVLGKNKAWGGLVIDQSQPDWPAFVVERMVTPLWNKGYRGLFLDTLDSWQLFAKSPASQQAQTDGLTRTIKAIKARYPDLQLIANRGFEVMPAVHEALAAVAFESLYQGWDEGHKRYTDVSEADRKWLRQQLRPIVDDYKLPVIAIDYVAPGKRTQARRVADRIRRDGFIPWVADPYLKTLGVGLREVLPRKVVLLYDAQRAPTPMQSYLLMLMTPLNYLGLTPEFVDVRGPLPAGSLAGRYAGIVSWLDGVSLPPQTQAWLAGAIDDGVPWASFAGLGVNVGGDWARRLNLSDDGKAEGGAQQISVQSPLYGFETAIRPQRDGFRGLSTQAGEPLLSLTDASGRRFDAAAIMPWGGYALDPYLRTEMPDQSNRWQIDPVAFLQRALQLPVAPVPDVTTENGRRIFLMHLDGDGFVSRAELPGRPMSGTVMLNEVLKKYGLPATVSVIEGEVAPTGLYPKDAPAAEAIAREIFALPNVEIASHSYSHPFQWGKVNTDNADDYHLEIPGYTIDLKREVFGSIDYINRRLAPPGKQTRVFLWTGDCEPAPDAVALTRKAGVLNMNGGDTVITRRLPSLTAVAPIGLPYGGELQIFAPNQNENVYTNNWTGPFYGYRQAIETFELTDGARRYKPINVYLHFYAASKRASLDAVHQVIGWTLKQPTTTLFASQYIERARSFFSTAIARDGDGFAIHAGALRTVRIPATLGYPDLAASRNVAGFSEHGTERYVHLADGDAYLALQTATPTTPYLADASGVLSKWQTAPGRLSFALDSTRPLTFALANATRCSVRADNAVLTPRKEAALQRYALNRHAAQIDIRCS</sequence>
<dbReference type="PIRSF" id="PIRSF029570">
    <property type="entry name" value="UCP029570"/>
    <property type="match status" value="1"/>
</dbReference>
<proteinExistence type="predicted"/>
<comment type="caution">
    <text evidence="3">The sequence shown here is derived from an EMBL/GenBank/DDBJ whole genome shotgun (WGS) entry which is preliminary data.</text>
</comment>
<dbReference type="Pfam" id="PF03537">
    <property type="entry name" value="Glyco_hydro_114"/>
    <property type="match status" value="1"/>
</dbReference>
<feature type="signal peptide" evidence="1">
    <location>
        <begin position="1"/>
        <end position="31"/>
    </location>
</feature>
<dbReference type="EMBL" id="BMYO01000006">
    <property type="protein sequence ID" value="GHD64112.1"/>
    <property type="molecule type" value="Genomic_DNA"/>
</dbReference>
<dbReference type="InterPro" id="IPR011330">
    <property type="entry name" value="Glyco_hydro/deAcase_b/a-brl"/>
</dbReference>
<name>A0ABQ3H245_9NEIS</name>
<gene>
    <name evidence="3" type="primary">pelA</name>
    <name evidence="3" type="ORF">GCM10007350_22460</name>
</gene>
<dbReference type="RefSeq" id="WP_189460858.1">
    <property type="nucleotide sequence ID" value="NZ_BMYO01000006.1"/>
</dbReference>
<dbReference type="SUPFAM" id="SSF88713">
    <property type="entry name" value="Glycoside hydrolase/deacetylase"/>
    <property type="match status" value="1"/>
</dbReference>
<dbReference type="InterPro" id="IPR016925">
    <property type="entry name" value="UCP029570"/>
</dbReference>
<keyword evidence="1" id="KW-0732">Signal</keyword>
<dbReference type="Proteomes" id="UP000604737">
    <property type="component" value="Unassembled WGS sequence"/>
</dbReference>
<reference evidence="4" key="1">
    <citation type="journal article" date="2019" name="Int. J. Syst. Evol. Microbiol.">
        <title>The Global Catalogue of Microorganisms (GCM) 10K type strain sequencing project: providing services to taxonomists for standard genome sequencing and annotation.</title>
        <authorList>
            <consortium name="The Broad Institute Genomics Platform"/>
            <consortium name="The Broad Institute Genome Sequencing Center for Infectious Disease"/>
            <person name="Wu L."/>
            <person name="Ma J."/>
        </authorList>
    </citation>
    <scope>NUCLEOTIDE SEQUENCE [LARGE SCALE GENOMIC DNA]</scope>
    <source>
        <strain evidence="4">KCTC 23701</strain>
    </source>
</reference>
<protein>
    <recommendedName>
        <fullName evidence="2">Glycoside-hydrolase family GH114 TIM-barrel domain-containing protein</fullName>
    </recommendedName>
</protein>
<dbReference type="CDD" id="cd10922">
    <property type="entry name" value="CE4_PelA_like_C"/>
    <property type="match status" value="1"/>
</dbReference>
<dbReference type="InterPro" id="IPR017853">
    <property type="entry name" value="GH"/>
</dbReference>
<dbReference type="InterPro" id="IPR013785">
    <property type="entry name" value="Aldolase_TIM"/>
</dbReference>
<evidence type="ECO:0000256" key="1">
    <source>
        <dbReference type="SAM" id="SignalP"/>
    </source>
</evidence>
<evidence type="ECO:0000259" key="2">
    <source>
        <dbReference type="Pfam" id="PF03537"/>
    </source>
</evidence>